<comment type="caution">
    <text evidence="7">The sequence shown here is derived from an EMBL/GenBank/DDBJ whole genome shotgun (WGS) entry which is preliminary data.</text>
</comment>
<evidence type="ECO:0000256" key="3">
    <source>
        <dbReference type="ARBA" id="ARBA00022842"/>
    </source>
</evidence>
<dbReference type="RefSeq" id="WP_021030203.1">
    <property type="nucleotide sequence ID" value="NZ_KI391953.1"/>
</dbReference>
<feature type="binding site" evidence="4">
    <location>
        <position position="84"/>
    </location>
    <ligand>
        <name>substrate</name>
    </ligand>
</feature>
<dbReference type="STRING" id="679197.HMPREF9336_04173"/>
<evidence type="ECO:0000256" key="4">
    <source>
        <dbReference type="PIRSR" id="PIRSR015582-1"/>
    </source>
</evidence>
<accession>U1M1M9</accession>
<keyword evidence="2 5" id="KW-0479">Metal-binding</keyword>
<dbReference type="EMBL" id="ACZI02000002">
    <property type="protein sequence ID" value="ERG69282.1"/>
    <property type="molecule type" value="Genomic_DNA"/>
</dbReference>
<dbReference type="SUPFAM" id="SSF51621">
    <property type="entry name" value="Phosphoenolpyruvate/pyruvate domain"/>
    <property type="match status" value="1"/>
</dbReference>
<dbReference type="InterPro" id="IPR040442">
    <property type="entry name" value="Pyrv_kinase-like_dom_sf"/>
</dbReference>
<dbReference type="PIRSF" id="PIRSF015582">
    <property type="entry name" value="Cit_lyase_B"/>
    <property type="match status" value="1"/>
</dbReference>
<feature type="binding site" evidence="5">
    <location>
        <position position="167"/>
    </location>
    <ligand>
        <name>Mg(2+)</name>
        <dbReference type="ChEBI" id="CHEBI:18420"/>
    </ligand>
</feature>
<evidence type="ECO:0000256" key="5">
    <source>
        <dbReference type="PIRSR" id="PIRSR015582-2"/>
    </source>
</evidence>
<dbReference type="Pfam" id="PF03328">
    <property type="entry name" value="HpcH_HpaI"/>
    <property type="match status" value="1"/>
</dbReference>
<dbReference type="Gene3D" id="3.20.20.60">
    <property type="entry name" value="Phosphoenolpyruvate-binding domains"/>
    <property type="match status" value="1"/>
</dbReference>
<dbReference type="GO" id="GO:0006107">
    <property type="term" value="P:oxaloacetate metabolic process"/>
    <property type="evidence" value="ECO:0007669"/>
    <property type="project" value="TreeGrafter"/>
</dbReference>
<sequence>MTENRRTPGQTGRGDSGLLRQARTWLFVPGDRPERFAKAAASGAQIVIIDLEDAVAAERKEAARAAAVDQLRAAAQPSPGWVVRANDPFSPEGEADLAALAPFAKAGGPLLAAMTPKAVLRSVARAAELLGPGARLVALIESALGVEEAFQIASHPHTARLAFGALDYAADVGASPVPVALGYAESRLVNASAAAGLAQPLARPTVELDDVDVLTGEVAHARTLGFGGKLCLHPKQVAAAAAGFAPTQREIDWAKRVVAGQSGGAVRVEGEMVDAPQVLRARTILAQAQL</sequence>
<dbReference type="eggNOG" id="COG2301">
    <property type="taxonomic scope" value="Bacteria"/>
</dbReference>
<dbReference type="InterPro" id="IPR015813">
    <property type="entry name" value="Pyrv/PenolPyrv_kinase-like_dom"/>
</dbReference>
<comment type="cofactor">
    <cofactor evidence="1">
        <name>Mg(2+)</name>
        <dbReference type="ChEBI" id="CHEBI:18420"/>
    </cofactor>
</comment>
<dbReference type="GO" id="GO:0000287">
    <property type="term" value="F:magnesium ion binding"/>
    <property type="evidence" value="ECO:0007669"/>
    <property type="project" value="TreeGrafter"/>
</dbReference>
<feature type="binding site" evidence="4">
    <location>
        <position position="141"/>
    </location>
    <ligand>
        <name>substrate</name>
    </ligand>
</feature>
<feature type="domain" description="HpcH/HpaI aldolase/citrate lyase" evidence="6">
    <location>
        <begin position="23"/>
        <end position="234"/>
    </location>
</feature>
<dbReference type="OrthoDB" id="4322898at2"/>
<dbReference type="InterPro" id="IPR005000">
    <property type="entry name" value="Aldolase/citrate-lyase_domain"/>
</dbReference>
<proteinExistence type="predicted"/>
<dbReference type="PANTHER" id="PTHR32308:SF0">
    <property type="entry name" value="HPCH_HPAI ALDOLASE_CITRATE LYASE DOMAIN-CONTAINING PROTEIN"/>
    <property type="match status" value="1"/>
</dbReference>
<dbReference type="PANTHER" id="PTHR32308">
    <property type="entry name" value="LYASE BETA SUBUNIT, PUTATIVE (AFU_ORTHOLOGUE AFUA_4G13030)-RELATED"/>
    <property type="match status" value="1"/>
</dbReference>
<dbReference type="Proteomes" id="UP000004816">
    <property type="component" value="Unassembled WGS sequence"/>
</dbReference>
<keyword evidence="8" id="KW-1185">Reference proteome</keyword>
<evidence type="ECO:0000256" key="1">
    <source>
        <dbReference type="ARBA" id="ARBA00001946"/>
    </source>
</evidence>
<dbReference type="GO" id="GO:0003824">
    <property type="term" value="F:catalytic activity"/>
    <property type="evidence" value="ECO:0007669"/>
    <property type="project" value="InterPro"/>
</dbReference>
<organism evidence="7 8">
    <name type="scientific">Segniliparus rugosus (strain ATCC BAA-974 / DSM 45345 / CCUG 50838 / CIP 108380 / JCM 13579 / CDC 945)</name>
    <dbReference type="NCBI Taxonomy" id="679197"/>
    <lineage>
        <taxon>Bacteria</taxon>
        <taxon>Bacillati</taxon>
        <taxon>Actinomycetota</taxon>
        <taxon>Actinomycetes</taxon>
        <taxon>Mycobacteriales</taxon>
        <taxon>Segniliparaceae</taxon>
        <taxon>Segniliparus</taxon>
    </lineage>
</organism>
<evidence type="ECO:0000313" key="8">
    <source>
        <dbReference type="Proteomes" id="UP000004816"/>
    </source>
</evidence>
<gene>
    <name evidence="7" type="ORF">HMPREF9336_04173</name>
</gene>
<dbReference type="AlphaFoldDB" id="U1M1M9"/>
<reference evidence="7 8" key="1">
    <citation type="journal article" date="2011" name="Stand. Genomic Sci.">
        <title>High quality draft genome sequence of Segniliparus rugosus CDC 945(T)= (ATCC BAA-974(T)).</title>
        <authorList>
            <person name="Earl A.M."/>
            <person name="Desjardins C.A."/>
            <person name="Fitzgerald M.G."/>
            <person name="Arachchi H.M."/>
            <person name="Zeng Q."/>
            <person name="Mehta T."/>
            <person name="Griggs A."/>
            <person name="Birren B.W."/>
            <person name="Toney N.C."/>
            <person name="Carr J."/>
            <person name="Posey J."/>
            <person name="Butler W.R."/>
        </authorList>
    </citation>
    <scope>NUCLEOTIDE SEQUENCE [LARGE SCALE GENOMIC DNA]</scope>
    <source>
        <strain evidence="8">ATCC BAA-974 / DSM 45345 / CCUG 50838 / CIP 108380 / JCM 13579 / CDC 945</strain>
    </source>
</reference>
<evidence type="ECO:0000256" key="2">
    <source>
        <dbReference type="ARBA" id="ARBA00022723"/>
    </source>
</evidence>
<name>U1M1M9_SEGRC</name>
<dbReference type="InterPro" id="IPR011206">
    <property type="entry name" value="Citrate_lyase_beta/mcl1/mcl2"/>
</dbReference>
<keyword evidence="3 5" id="KW-0460">Magnesium</keyword>
<evidence type="ECO:0000313" key="7">
    <source>
        <dbReference type="EMBL" id="ERG69282.1"/>
    </source>
</evidence>
<evidence type="ECO:0000259" key="6">
    <source>
        <dbReference type="Pfam" id="PF03328"/>
    </source>
</evidence>
<protein>
    <recommendedName>
        <fullName evidence="6">HpcH/HpaI aldolase/citrate lyase domain-containing protein</fullName>
    </recommendedName>
</protein>
<feature type="binding site" evidence="5">
    <location>
        <position position="141"/>
    </location>
    <ligand>
        <name>Mg(2+)</name>
        <dbReference type="ChEBI" id="CHEBI:18420"/>
    </ligand>
</feature>
<dbReference type="HOGENOM" id="CLU_044864_2_0_11"/>